<dbReference type="AlphaFoldDB" id="A0A8C9X203"/>
<dbReference type="GO" id="GO:0005672">
    <property type="term" value="C:transcription factor TFIIA complex"/>
    <property type="evidence" value="ECO:0007669"/>
    <property type="project" value="InterPro"/>
</dbReference>
<organism evidence="1 2">
    <name type="scientific">Sander lucioperca</name>
    <name type="common">Pike-perch</name>
    <name type="synonym">Perca lucioperca</name>
    <dbReference type="NCBI Taxonomy" id="283035"/>
    <lineage>
        <taxon>Eukaryota</taxon>
        <taxon>Metazoa</taxon>
        <taxon>Chordata</taxon>
        <taxon>Craniata</taxon>
        <taxon>Vertebrata</taxon>
        <taxon>Euteleostomi</taxon>
        <taxon>Actinopterygii</taxon>
        <taxon>Neopterygii</taxon>
        <taxon>Teleostei</taxon>
        <taxon>Neoteleostei</taxon>
        <taxon>Acanthomorphata</taxon>
        <taxon>Eupercaria</taxon>
        <taxon>Perciformes</taxon>
        <taxon>Percoidei</taxon>
        <taxon>Percidae</taxon>
        <taxon>Luciopercinae</taxon>
        <taxon>Sander</taxon>
    </lineage>
</organism>
<dbReference type="Proteomes" id="UP000694568">
    <property type="component" value="Unplaced"/>
</dbReference>
<dbReference type="GO" id="GO:0006367">
    <property type="term" value="P:transcription initiation at RNA polymerase II promoter"/>
    <property type="evidence" value="ECO:0007669"/>
    <property type="project" value="InterPro"/>
</dbReference>
<dbReference type="Ensembl" id="ENSSLUT00000002381.1">
    <property type="protein sequence ID" value="ENSSLUP00000002293.1"/>
    <property type="gene ID" value="ENSSLUG00000001049.1"/>
</dbReference>
<protein>
    <submittedName>
        <fullName evidence="1">Uncharacterized protein</fullName>
    </submittedName>
</protein>
<reference evidence="1" key="2">
    <citation type="submission" date="2025-09" db="UniProtKB">
        <authorList>
            <consortium name="Ensembl"/>
        </authorList>
    </citation>
    <scope>IDENTIFICATION</scope>
</reference>
<dbReference type="SUPFAM" id="SSF47396">
    <property type="entry name" value="Transcription factor IIA (TFIIA), alpha-helical domain"/>
    <property type="match status" value="1"/>
</dbReference>
<dbReference type="Gene3D" id="1.10.287.100">
    <property type="match status" value="1"/>
</dbReference>
<sequence length="57" mass="6652">MLTNNTGPAKLYLSIIYDVIESIRELFLDEGLEDRVLDDLRHVSYILHKPASFFIKK</sequence>
<keyword evidence="2" id="KW-1185">Reference proteome</keyword>
<accession>A0A8C9X203</accession>
<evidence type="ECO:0000313" key="2">
    <source>
        <dbReference type="Proteomes" id="UP000694568"/>
    </source>
</evidence>
<reference evidence="1" key="1">
    <citation type="submission" date="2025-08" db="UniProtKB">
        <authorList>
            <consortium name="Ensembl"/>
        </authorList>
    </citation>
    <scope>IDENTIFICATION</scope>
</reference>
<proteinExistence type="predicted"/>
<dbReference type="GeneTree" id="ENSGT00940000176000"/>
<evidence type="ECO:0000313" key="1">
    <source>
        <dbReference type="Ensembl" id="ENSSLUP00000002293.1"/>
    </source>
</evidence>
<name>A0A8C9X203_SANLU</name>